<evidence type="ECO:0000256" key="5">
    <source>
        <dbReference type="ARBA" id="ARBA00022840"/>
    </source>
</evidence>
<reference evidence="9 10" key="1">
    <citation type="submission" date="2023-06" db="EMBL/GenBank/DDBJ databases">
        <title>Black Yeasts Isolated from many extreme environments.</title>
        <authorList>
            <person name="Coleine C."/>
            <person name="Stajich J.E."/>
            <person name="Selbmann L."/>
        </authorList>
    </citation>
    <scope>NUCLEOTIDE SEQUENCE [LARGE SCALE GENOMIC DNA]</scope>
    <source>
        <strain evidence="9 10">CCFEE 5887</strain>
    </source>
</reference>
<evidence type="ECO:0000259" key="8">
    <source>
        <dbReference type="Pfam" id="PF03727"/>
    </source>
</evidence>
<keyword evidence="5 6" id="KW-0067">ATP-binding</keyword>
<dbReference type="GO" id="GO:0019158">
    <property type="term" value="F:mannokinase activity"/>
    <property type="evidence" value="ECO:0007669"/>
    <property type="project" value="TreeGrafter"/>
</dbReference>
<organism evidence="9 10">
    <name type="scientific">Vermiconidia calcicola</name>
    <dbReference type="NCBI Taxonomy" id="1690605"/>
    <lineage>
        <taxon>Eukaryota</taxon>
        <taxon>Fungi</taxon>
        <taxon>Dikarya</taxon>
        <taxon>Ascomycota</taxon>
        <taxon>Pezizomycotina</taxon>
        <taxon>Dothideomycetes</taxon>
        <taxon>Dothideomycetidae</taxon>
        <taxon>Mycosphaerellales</taxon>
        <taxon>Extremaceae</taxon>
        <taxon>Vermiconidia</taxon>
    </lineage>
</organism>
<dbReference type="Proteomes" id="UP001345827">
    <property type="component" value="Unassembled WGS sequence"/>
</dbReference>
<dbReference type="InterPro" id="IPR022672">
    <property type="entry name" value="Hexokinase_N"/>
</dbReference>
<comment type="caution">
    <text evidence="9">The sequence shown here is derived from an EMBL/GenBank/DDBJ whole genome shotgun (WGS) entry which is preliminary data.</text>
</comment>
<dbReference type="GO" id="GO:0006096">
    <property type="term" value="P:glycolytic process"/>
    <property type="evidence" value="ECO:0007669"/>
    <property type="project" value="UniProtKB-KW"/>
</dbReference>
<feature type="domain" description="Hexokinase C-terminal" evidence="8">
    <location>
        <begin position="280"/>
        <end position="480"/>
    </location>
</feature>
<dbReference type="Pfam" id="PF00349">
    <property type="entry name" value="Hexokinase_1"/>
    <property type="match status" value="1"/>
</dbReference>
<name>A0AAV9PZK2_9PEZI</name>
<dbReference type="EMBL" id="JAXLQG010000020">
    <property type="protein sequence ID" value="KAK5530044.1"/>
    <property type="molecule type" value="Genomic_DNA"/>
</dbReference>
<keyword evidence="6" id="KW-0324">Glycolysis</keyword>
<keyword evidence="2 6" id="KW-0808">Transferase</keyword>
<evidence type="ECO:0000256" key="2">
    <source>
        <dbReference type="ARBA" id="ARBA00022679"/>
    </source>
</evidence>
<keyword evidence="3 6" id="KW-0547">Nucleotide-binding</keyword>
<dbReference type="GO" id="GO:0005536">
    <property type="term" value="F:D-glucose binding"/>
    <property type="evidence" value="ECO:0007669"/>
    <property type="project" value="InterPro"/>
</dbReference>
<evidence type="ECO:0000259" key="7">
    <source>
        <dbReference type="Pfam" id="PF00349"/>
    </source>
</evidence>
<dbReference type="EC" id="2.7.1.-" evidence="6"/>
<dbReference type="Gene3D" id="3.40.367.20">
    <property type="match status" value="1"/>
</dbReference>
<dbReference type="AlphaFoldDB" id="A0AAV9PZK2"/>
<evidence type="ECO:0000256" key="1">
    <source>
        <dbReference type="ARBA" id="ARBA00009225"/>
    </source>
</evidence>
<dbReference type="InterPro" id="IPR001312">
    <property type="entry name" value="Hexokinase"/>
</dbReference>
<dbReference type="InterPro" id="IPR022673">
    <property type="entry name" value="Hexokinase_C"/>
</dbReference>
<evidence type="ECO:0000313" key="9">
    <source>
        <dbReference type="EMBL" id="KAK5530044.1"/>
    </source>
</evidence>
<protein>
    <recommendedName>
        <fullName evidence="6">Phosphotransferase</fullName>
        <ecNumber evidence="6">2.7.1.-</ecNumber>
    </recommendedName>
</protein>
<dbReference type="PROSITE" id="PS51748">
    <property type="entry name" value="HEXOKINASE_2"/>
    <property type="match status" value="1"/>
</dbReference>
<dbReference type="GO" id="GO:0005524">
    <property type="term" value="F:ATP binding"/>
    <property type="evidence" value="ECO:0007669"/>
    <property type="project" value="UniProtKB-UniRule"/>
</dbReference>
<evidence type="ECO:0000256" key="6">
    <source>
        <dbReference type="RuleBase" id="RU362007"/>
    </source>
</evidence>
<dbReference type="PANTHER" id="PTHR19443">
    <property type="entry name" value="HEXOKINASE"/>
    <property type="match status" value="1"/>
</dbReference>
<keyword evidence="4 6" id="KW-0418">Kinase</keyword>
<gene>
    <name evidence="9" type="primary">NAG5</name>
    <name evidence="9" type="ORF">LTR25_009288</name>
</gene>
<proteinExistence type="inferred from homology"/>
<dbReference type="GO" id="GO:0001678">
    <property type="term" value="P:intracellular glucose homeostasis"/>
    <property type="evidence" value="ECO:0007669"/>
    <property type="project" value="InterPro"/>
</dbReference>
<sequence length="485" mass="53170">MSLLDFFRSILRHLAAMLIFPSTLKTMAVSPKSSNTQVTVVETTANPPSLDSLKDEIMRLFRQPCTIRRMLSMSSALRIQYKSKLQDSEACMLPSFCHTLPTGQETGTFISLDVGGSTFRIAMVELRGRDGQDSPMTIRHMSTFKIDEPIRRLPSVQFFDWMAGRIQDMMKAYPEECSSAEPVSLGLAWSFPIEQTSHRSGKMQGMGKGFACHEDTIGMDLGALIEAACSRRQMNVRLNAIVNDSSATLLSQAYLEPATSMGLILGTGTNAAAYLPTASETRWDETLNKEHQRPDFQPLEYMTTGRYLGELLRLMIIEAVETAELFGGVLPRCLAESYSLDTEILAKLEQDRSKNMRDSVSMLQTAFGLATPPTLDEVAFLRAAAEAISYRASAYISVAVHALWALQKDADINPKSATGNPKTSIACNGSVILKYPGFRTRCEGLLRQMIADEGRGSANDDLVLQSTEEAAVFGAAVAVALADVP</sequence>
<dbReference type="Pfam" id="PF03727">
    <property type="entry name" value="Hexokinase_2"/>
    <property type="match status" value="1"/>
</dbReference>
<keyword evidence="10" id="KW-1185">Reference proteome</keyword>
<dbReference type="InterPro" id="IPR043129">
    <property type="entry name" value="ATPase_NBD"/>
</dbReference>
<dbReference type="PANTHER" id="PTHR19443:SF24">
    <property type="entry name" value="PHOSPHOTRANSFERASE"/>
    <property type="match status" value="1"/>
</dbReference>
<dbReference type="GO" id="GO:0005739">
    <property type="term" value="C:mitochondrion"/>
    <property type="evidence" value="ECO:0007669"/>
    <property type="project" value="TreeGrafter"/>
</dbReference>
<comment type="similarity">
    <text evidence="1 6">Belongs to the hexokinase family.</text>
</comment>
<dbReference type="GO" id="GO:0006006">
    <property type="term" value="P:glucose metabolic process"/>
    <property type="evidence" value="ECO:0007669"/>
    <property type="project" value="TreeGrafter"/>
</dbReference>
<evidence type="ECO:0000256" key="4">
    <source>
        <dbReference type="ARBA" id="ARBA00022777"/>
    </source>
</evidence>
<evidence type="ECO:0000313" key="10">
    <source>
        <dbReference type="Proteomes" id="UP001345827"/>
    </source>
</evidence>
<accession>A0AAV9PZK2</accession>
<evidence type="ECO:0000256" key="3">
    <source>
        <dbReference type="ARBA" id="ARBA00022741"/>
    </source>
</evidence>
<dbReference type="GO" id="GO:0005829">
    <property type="term" value="C:cytosol"/>
    <property type="evidence" value="ECO:0007669"/>
    <property type="project" value="TreeGrafter"/>
</dbReference>
<dbReference type="Gene3D" id="3.30.420.40">
    <property type="match status" value="1"/>
</dbReference>
<dbReference type="GO" id="GO:0006013">
    <property type="term" value="P:mannose metabolic process"/>
    <property type="evidence" value="ECO:0007669"/>
    <property type="project" value="TreeGrafter"/>
</dbReference>
<dbReference type="GO" id="GO:0008865">
    <property type="term" value="F:fructokinase activity"/>
    <property type="evidence" value="ECO:0007669"/>
    <property type="project" value="TreeGrafter"/>
</dbReference>
<feature type="domain" description="Hexokinase N-terminal" evidence="7">
    <location>
        <begin position="68"/>
        <end position="254"/>
    </location>
</feature>
<dbReference type="SUPFAM" id="SSF53067">
    <property type="entry name" value="Actin-like ATPase domain"/>
    <property type="match status" value="2"/>
</dbReference>
<dbReference type="PRINTS" id="PR00475">
    <property type="entry name" value="HEXOKINASE"/>
</dbReference>
<dbReference type="GO" id="GO:0004340">
    <property type="term" value="F:glucokinase activity"/>
    <property type="evidence" value="ECO:0007669"/>
    <property type="project" value="TreeGrafter"/>
</dbReference>